<gene>
    <name evidence="3" type="ORF">SAMN05421780_106128</name>
</gene>
<dbReference type="InterPro" id="IPR017853">
    <property type="entry name" value="GH"/>
</dbReference>
<dbReference type="Gene3D" id="2.60.40.1180">
    <property type="entry name" value="Golgi alpha-mannosidase II"/>
    <property type="match status" value="1"/>
</dbReference>
<dbReference type="AlphaFoldDB" id="A0A1I1K3S7"/>
<keyword evidence="4" id="KW-1185">Reference proteome</keyword>
<protein>
    <submittedName>
        <fullName evidence="3">Glycosidase</fullName>
    </submittedName>
</protein>
<dbReference type="Gene3D" id="3.20.20.80">
    <property type="entry name" value="Glycosidases"/>
    <property type="match status" value="1"/>
</dbReference>
<feature type="signal peptide" evidence="1">
    <location>
        <begin position="1"/>
        <end position="21"/>
    </location>
</feature>
<dbReference type="STRING" id="927664.SAMN05421780_106128"/>
<feature type="domain" description="Glycosyl hydrolase family 13 catalytic" evidence="2">
    <location>
        <begin position="53"/>
        <end position="376"/>
    </location>
</feature>
<feature type="chain" id="PRO_5011594726" evidence="1">
    <location>
        <begin position="22"/>
        <end position="459"/>
    </location>
</feature>
<evidence type="ECO:0000313" key="4">
    <source>
        <dbReference type="Proteomes" id="UP000199514"/>
    </source>
</evidence>
<dbReference type="GO" id="GO:0005975">
    <property type="term" value="P:carbohydrate metabolic process"/>
    <property type="evidence" value="ECO:0007669"/>
    <property type="project" value="InterPro"/>
</dbReference>
<dbReference type="SUPFAM" id="SSF51445">
    <property type="entry name" value="(Trans)glycosidases"/>
    <property type="match status" value="1"/>
</dbReference>
<sequence length="459" mass="51094">MKTKKILANAAVCLASLAVLGCKPDDKDATPAPTTPVVVAETKISAQNALYYEVFVRNFSQEGTLAKVEAQLDSIQNLGANVLWLMPIHPISQEKKNGTYGSPYAVKNYYAIDPLQGDTAAFRSLVKAAHQRKMYVVLDWVANHTGWDNPWITEHPEYYTKNSAGQITHPPGTNWLDVADLNYANTDLRNAMINAMKYWVTTFNIDGYRCDHAGGVPADFWKAANDSLRRIKPMLMFAEEEELAQNMFASGFDVCFSWSFYDRLKATFAGSSTLTLSNLYSSTRNSLPADKAWVYFSSNHDKVSWDEMPSDATSFKSQDGARAAAVITHLLPNASMVYNGQEVGSTQRINLFEKQVVNWNTSPEMRVFYKKILGIRNKYSAFTTGAPTFHNQSTNVLVFSLKDAEASYLVAVNVRNTSQTVSLPSAFQGTDVQNLYDNTTSNANNLTLAAYQFVVLQKK</sequence>
<dbReference type="GO" id="GO:0016798">
    <property type="term" value="F:hydrolase activity, acting on glycosyl bonds"/>
    <property type="evidence" value="ECO:0007669"/>
    <property type="project" value="UniProtKB-KW"/>
</dbReference>
<dbReference type="Pfam" id="PF00128">
    <property type="entry name" value="Alpha-amylase"/>
    <property type="match status" value="2"/>
</dbReference>
<accession>A0A1I1K3S7</accession>
<dbReference type="EMBL" id="FOLE01000006">
    <property type="protein sequence ID" value="SFC52663.1"/>
    <property type="molecule type" value="Genomic_DNA"/>
</dbReference>
<dbReference type="CDD" id="cd11313">
    <property type="entry name" value="AmyAc_arch_bac_AmyA"/>
    <property type="match status" value="1"/>
</dbReference>
<dbReference type="InterPro" id="IPR013780">
    <property type="entry name" value="Glyco_hydro_b"/>
</dbReference>
<keyword evidence="3" id="KW-0378">Hydrolase</keyword>
<dbReference type="OrthoDB" id="9806009at2"/>
<dbReference type="SUPFAM" id="SSF51011">
    <property type="entry name" value="Glycosyl hydrolase domain"/>
    <property type="match status" value="1"/>
</dbReference>
<dbReference type="Proteomes" id="UP000199514">
    <property type="component" value="Unassembled WGS sequence"/>
</dbReference>
<evidence type="ECO:0000259" key="2">
    <source>
        <dbReference type="SMART" id="SM00642"/>
    </source>
</evidence>
<dbReference type="InterPro" id="IPR006047">
    <property type="entry name" value="GH13_cat_dom"/>
</dbReference>
<dbReference type="PANTHER" id="PTHR47786:SF2">
    <property type="entry name" value="GLYCOSYL HYDROLASE FAMILY 13 CATALYTIC DOMAIN-CONTAINING PROTEIN"/>
    <property type="match status" value="1"/>
</dbReference>
<evidence type="ECO:0000256" key="1">
    <source>
        <dbReference type="SAM" id="SignalP"/>
    </source>
</evidence>
<dbReference type="RefSeq" id="WP_091512500.1">
    <property type="nucleotide sequence ID" value="NZ_FOLE01000006.1"/>
</dbReference>
<keyword evidence="1" id="KW-0732">Signal</keyword>
<proteinExistence type="predicted"/>
<dbReference type="PANTHER" id="PTHR47786">
    <property type="entry name" value="ALPHA-1,4-GLUCAN:MALTOSE-1-PHOSPHATE MALTOSYLTRANSFERASE"/>
    <property type="match status" value="1"/>
</dbReference>
<name>A0A1I1K3S7_9BACT</name>
<dbReference type="PROSITE" id="PS51257">
    <property type="entry name" value="PROKAR_LIPOPROTEIN"/>
    <property type="match status" value="1"/>
</dbReference>
<keyword evidence="3" id="KW-0326">Glycosidase</keyword>
<dbReference type="SMART" id="SM00642">
    <property type="entry name" value="Aamy"/>
    <property type="match status" value="1"/>
</dbReference>
<evidence type="ECO:0000313" key="3">
    <source>
        <dbReference type="EMBL" id="SFC52663.1"/>
    </source>
</evidence>
<reference evidence="3 4" key="1">
    <citation type="submission" date="2016-10" db="EMBL/GenBank/DDBJ databases">
        <authorList>
            <person name="de Groot N.N."/>
        </authorList>
    </citation>
    <scope>NUCLEOTIDE SEQUENCE [LARGE SCALE GENOMIC DNA]</scope>
    <source>
        <strain evidence="3 4">DSM 6793</strain>
    </source>
</reference>
<organism evidence="3 4">
    <name type="scientific">Flexibacter flexilis DSM 6793</name>
    <dbReference type="NCBI Taxonomy" id="927664"/>
    <lineage>
        <taxon>Bacteria</taxon>
        <taxon>Pseudomonadati</taxon>
        <taxon>Bacteroidota</taxon>
        <taxon>Cytophagia</taxon>
        <taxon>Cytophagales</taxon>
        <taxon>Flexibacteraceae</taxon>
        <taxon>Flexibacter</taxon>
    </lineage>
</organism>